<protein>
    <submittedName>
        <fullName evidence="2">Uncharacterized protein</fullName>
    </submittedName>
</protein>
<feature type="region of interest" description="Disordered" evidence="1">
    <location>
        <begin position="1"/>
        <end position="25"/>
    </location>
</feature>
<keyword evidence="3" id="KW-1185">Reference proteome</keyword>
<feature type="compositionally biased region" description="Pro residues" evidence="1">
    <location>
        <begin position="1"/>
        <end position="19"/>
    </location>
</feature>
<accession>A0ABQ9G8D5</accession>
<comment type="caution">
    <text evidence="2">The sequence shown here is derived from an EMBL/GenBank/DDBJ whole genome shotgun (WGS) entry which is preliminary data.</text>
</comment>
<organism evidence="2 3">
    <name type="scientific">Dryococelus australis</name>
    <dbReference type="NCBI Taxonomy" id="614101"/>
    <lineage>
        <taxon>Eukaryota</taxon>
        <taxon>Metazoa</taxon>
        <taxon>Ecdysozoa</taxon>
        <taxon>Arthropoda</taxon>
        <taxon>Hexapoda</taxon>
        <taxon>Insecta</taxon>
        <taxon>Pterygota</taxon>
        <taxon>Neoptera</taxon>
        <taxon>Polyneoptera</taxon>
        <taxon>Phasmatodea</taxon>
        <taxon>Verophasmatodea</taxon>
        <taxon>Anareolatae</taxon>
        <taxon>Phasmatidae</taxon>
        <taxon>Eurycanthinae</taxon>
        <taxon>Dryococelus</taxon>
    </lineage>
</organism>
<proteinExistence type="predicted"/>
<dbReference type="Proteomes" id="UP001159363">
    <property type="component" value="Chromosome 14"/>
</dbReference>
<dbReference type="EMBL" id="JARBHB010000015">
    <property type="protein sequence ID" value="KAJ8867732.1"/>
    <property type="molecule type" value="Genomic_DNA"/>
</dbReference>
<evidence type="ECO:0000313" key="3">
    <source>
        <dbReference type="Proteomes" id="UP001159363"/>
    </source>
</evidence>
<feature type="region of interest" description="Disordered" evidence="1">
    <location>
        <begin position="248"/>
        <end position="269"/>
    </location>
</feature>
<reference evidence="2 3" key="1">
    <citation type="submission" date="2023-02" db="EMBL/GenBank/DDBJ databases">
        <title>LHISI_Scaffold_Assembly.</title>
        <authorList>
            <person name="Stuart O.P."/>
            <person name="Cleave R."/>
            <person name="Magrath M.J.L."/>
            <person name="Mikheyev A.S."/>
        </authorList>
    </citation>
    <scope>NUCLEOTIDE SEQUENCE [LARGE SCALE GENOMIC DNA]</scope>
    <source>
        <strain evidence="2">Daus_M_001</strain>
        <tissue evidence="2">Leg muscle</tissue>
    </source>
</reference>
<evidence type="ECO:0000256" key="1">
    <source>
        <dbReference type="SAM" id="MobiDB-lite"/>
    </source>
</evidence>
<sequence>MCRNKAPPPPTPPPPPPPNLHSLADCHPWRAGQVMPLIPPPQHAGEFNSREPSREIEVHLERHRNEVAGETGDPRENPPIPTCENPVTRPGIEPGSPWWEASVLIAHPLVRYDSHMRKSRGDPTADRDRFAFVGGEKSNHFTTAAPLKFCIIWTALNIEVSRATMRGIEVSMEQRRNERAGETGYPREDSRMQRTEESSLQCLPDDAAVWWVFSGISRFCRPNLFTLSPILMDAADSKPCRHVGMQGLGKPEIPEKTRWPAASPGTIPRCKNPGATPPGIEPSSHCWEASSLTTTLPMRSGVVVTLLASRPGVNRVLLFPAGLPPGFLHLGIVPGDAAGRRVFSGMSPPPLHSSACPYSARFTLIGSQDLDCSLDREQPLHEIEGELTFTQRRLRRRPLACVLAGDKYPYASPPPL</sequence>
<evidence type="ECO:0000313" key="2">
    <source>
        <dbReference type="EMBL" id="KAJ8867732.1"/>
    </source>
</evidence>
<gene>
    <name evidence="2" type="ORF">PR048_031535</name>
</gene>
<name>A0ABQ9G8D5_9NEOP</name>
<feature type="region of interest" description="Disordered" evidence="1">
    <location>
        <begin position="174"/>
        <end position="193"/>
    </location>
</feature>